<evidence type="ECO:0000313" key="4">
    <source>
        <dbReference type="EMBL" id="SFO24498.1"/>
    </source>
</evidence>
<proteinExistence type="inferred from homology"/>
<dbReference type="Pfam" id="PF00722">
    <property type="entry name" value="Glyco_hydro_16"/>
    <property type="match status" value="1"/>
</dbReference>
<feature type="region of interest" description="Disordered" evidence="2">
    <location>
        <begin position="21"/>
        <end position="219"/>
    </location>
</feature>
<evidence type="ECO:0000256" key="1">
    <source>
        <dbReference type="ARBA" id="ARBA00006865"/>
    </source>
</evidence>
<dbReference type="GO" id="GO:0005975">
    <property type="term" value="P:carbohydrate metabolic process"/>
    <property type="evidence" value="ECO:0007669"/>
    <property type="project" value="InterPro"/>
</dbReference>
<evidence type="ECO:0000259" key="3">
    <source>
        <dbReference type="PROSITE" id="PS51762"/>
    </source>
</evidence>
<comment type="similarity">
    <text evidence="1">Belongs to the glycosyl hydrolase 16 family.</text>
</comment>
<name>A0A1I5FL37_PSUAM</name>
<dbReference type="InterPro" id="IPR013320">
    <property type="entry name" value="ConA-like_dom_sf"/>
</dbReference>
<dbReference type="InterPro" id="IPR000757">
    <property type="entry name" value="Beta-glucanase-like"/>
</dbReference>
<organism evidence="4 5">
    <name type="scientific">Pseudonocardia ammonioxydans</name>
    <dbReference type="NCBI Taxonomy" id="260086"/>
    <lineage>
        <taxon>Bacteria</taxon>
        <taxon>Bacillati</taxon>
        <taxon>Actinomycetota</taxon>
        <taxon>Actinomycetes</taxon>
        <taxon>Pseudonocardiales</taxon>
        <taxon>Pseudonocardiaceae</taxon>
        <taxon>Pseudonocardia</taxon>
    </lineage>
</organism>
<dbReference type="SUPFAM" id="SSF49899">
    <property type="entry name" value="Concanavalin A-like lectins/glucanases"/>
    <property type="match status" value="1"/>
</dbReference>
<reference evidence="4 5" key="1">
    <citation type="submission" date="2016-10" db="EMBL/GenBank/DDBJ databases">
        <authorList>
            <person name="de Groot N.N."/>
        </authorList>
    </citation>
    <scope>NUCLEOTIDE SEQUENCE [LARGE SCALE GENOMIC DNA]</scope>
    <source>
        <strain evidence="4 5">CGMCC 4.1877</strain>
    </source>
</reference>
<sequence>MRRKSSAAADQVDPRDLIERVAAEHSSPSVPSPRAGRSASAAVPATDLLDGPVTASGRHRRAQADDDTGAAAADSPTGVADQATDAPVLVTAGSRAATTPADDASPWGPRPPAAGTDLFTPPGGDRLLGGSPGPDESDTGATRSGRRIRAISGAGIAGLHGAPDRDAPERDAADHDPADRTAVDRSPVDRTAVAEQVDGPGRAALEPGSTDAGLPDGSVVEIDRTGAPHRSAVRRFAPLGVGAAALLAATMIGTLLQPGADDPALSTTLVDASRRSVSDAPGSAASGVGDGGGSRLGDAAQGASGQIGPAIAAADAAERRAEERREQAASESASDSGAGSSSSSDSDSAAGSDSASGSDSSAGSGATGGVAGAAQVAGEGIQAALAKGWQAIGGDEFTGSSLGENWTAYDGPGHDGNGRRTPDAVSVENDNLVIRGDSEGNTGGIAWGEPAKYGKWEMRAKFPAGDKQYHPVLLLWPSEVSWPGGGEIDFAETTSASDDVSFFLHYGSDNSQKDAKKQIDITQWNNYAVEWTPDAVVGYVNGEEWFRSDDPDTLPPGPMHATIQLDYFPEGGSPEPSEMHVAWMRQYS</sequence>
<feature type="compositionally biased region" description="Low complexity" evidence="2">
    <location>
        <begin position="26"/>
        <end position="45"/>
    </location>
</feature>
<evidence type="ECO:0000256" key="2">
    <source>
        <dbReference type="SAM" id="MobiDB-lite"/>
    </source>
</evidence>
<keyword evidence="4" id="KW-0378">Hydrolase</keyword>
<keyword evidence="5" id="KW-1185">Reference proteome</keyword>
<feature type="compositionally biased region" description="Low complexity" evidence="2">
    <location>
        <begin position="329"/>
        <end position="364"/>
    </location>
</feature>
<dbReference type="PANTHER" id="PTHR10963:SF55">
    <property type="entry name" value="GLYCOSIDE HYDROLASE FAMILY 16 PROTEIN"/>
    <property type="match status" value="1"/>
</dbReference>
<feature type="compositionally biased region" description="Low complexity" evidence="2">
    <location>
        <begin position="278"/>
        <end position="287"/>
    </location>
</feature>
<protein>
    <submittedName>
        <fullName evidence="4">Glycosyl hydrolases family 16</fullName>
    </submittedName>
</protein>
<dbReference type="EMBL" id="FOUY01000039">
    <property type="protein sequence ID" value="SFO24498.1"/>
    <property type="molecule type" value="Genomic_DNA"/>
</dbReference>
<feature type="domain" description="GH16" evidence="3">
    <location>
        <begin position="395"/>
        <end position="588"/>
    </location>
</feature>
<dbReference type="PANTHER" id="PTHR10963">
    <property type="entry name" value="GLYCOSYL HYDROLASE-RELATED"/>
    <property type="match status" value="1"/>
</dbReference>
<dbReference type="GO" id="GO:0004553">
    <property type="term" value="F:hydrolase activity, hydrolyzing O-glycosyl compounds"/>
    <property type="evidence" value="ECO:0007669"/>
    <property type="project" value="InterPro"/>
</dbReference>
<dbReference type="RefSeq" id="WP_143105540.1">
    <property type="nucleotide sequence ID" value="NZ_FOUY01000039.1"/>
</dbReference>
<evidence type="ECO:0000313" key="5">
    <source>
        <dbReference type="Proteomes" id="UP000199614"/>
    </source>
</evidence>
<feature type="compositionally biased region" description="Basic and acidic residues" evidence="2">
    <location>
        <begin position="162"/>
        <end position="188"/>
    </location>
</feature>
<dbReference type="Gene3D" id="2.60.120.200">
    <property type="match status" value="1"/>
</dbReference>
<dbReference type="Proteomes" id="UP000199614">
    <property type="component" value="Unassembled WGS sequence"/>
</dbReference>
<dbReference type="OrthoDB" id="4455781at2"/>
<feature type="compositionally biased region" description="Basic and acidic residues" evidence="2">
    <location>
        <begin position="316"/>
        <end position="328"/>
    </location>
</feature>
<dbReference type="PROSITE" id="PS51762">
    <property type="entry name" value="GH16_2"/>
    <property type="match status" value="1"/>
</dbReference>
<dbReference type="AlphaFoldDB" id="A0A1I5FL37"/>
<dbReference type="STRING" id="260086.SAMN05216207_103910"/>
<dbReference type="InterPro" id="IPR050546">
    <property type="entry name" value="Glycosyl_Hydrlase_16"/>
</dbReference>
<dbReference type="CDD" id="cd00413">
    <property type="entry name" value="Glyco_hydrolase_16"/>
    <property type="match status" value="1"/>
</dbReference>
<gene>
    <name evidence="4" type="ORF">SAMN05216207_103910</name>
</gene>
<feature type="region of interest" description="Disordered" evidence="2">
    <location>
        <begin position="272"/>
        <end position="370"/>
    </location>
</feature>
<accession>A0A1I5FL37</accession>